<feature type="compositionally biased region" description="Polar residues" evidence="1">
    <location>
        <begin position="67"/>
        <end position="77"/>
    </location>
</feature>
<dbReference type="Proteomes" id="UP000053941">
    <property type="component" value="Unassembled WGS sequence"/>
</dbReference>
<protein>
    <submittedName>
        <fullName evidence="2">Uncharacterized protein</fullName>
    </submittedName>
</protein>
<dbReference type="AlphaFoldDB" id="A0A0R2NZS8"/>
<reference evidence="2 3" key="1">
    <citation type="submission" date="2015-10" db="EMBL/GenBank/DDBJ databases">
        <title>Metagenome-Assembled Genomes uncover a global brackish microbiome.</title>
        <authorList>
            <person name="Hugerth L.W."/>
            <person name="Larsson J."/>
            <person name="Alneberg J."/>
            <person name="Lindh M.V."/>
            <person name="Legrand C."/>
            <person name="Pinhassi J."/>
            <person name="Andersson A.F."/>
        </authorList>
    </citation>
    <scope>NUCLEOTIDE SEQUENCE [LARGE SCALE GENOMIC DNA]</scope>
    <source>
        <strain evidence="2">BACL2 MAG-120802-bin41</strain>
    </source>
</reference>
<proteinExistence type="predicted"/>
<evidence type="ECO:0000313" key="3">
    <source>
        <dbReference type="Proteomes" id="UP000053941"/>
    </source>
</evidence>
<gene>
    <name evidence="2" type="ORF">ABR60_04095</name>
</gene>
<sequence length="77" mass="8321">MIIDCDSCIMRDIACKDCVVSVLISAPNNESHEPSELGLEEARVIDLLSSRGMIPPLRYAQNEGESDNSQANQALSG</sequence>
<evidence type="ECO:0000313" key="2">
    <source>
        <dbReference type="EMBL" id="KRO31335.1"/>
    </source>
</evidence>
<dbReference type="EMBL" id="LIAS01000005">
    <property type="protein sequence ID" value="KRO31335.1"/>
    <property type="molecule type" value="Genomic_DNA"/>
</dbReference>
<evidence type="ECO:0000256" key="1">
    <source>
        <dbReference type="SAM" id="MobiDB-lite"/>
    </source>
</evidence>
<comment type="caution">
    <text evidence="2">The sequence shown here is derived from an EMBL/GenBank/DDBJ whole genome shotgun (WGS) entry which is preliminary data.</text>
</comment>
<name>A0A0R2NZS8_9ACTN</name>
<feature type="region of interest" description="Disordered" evidence="1">
    <location>
        <begin position="58"/>
        <end position="77"/>
    </location>
</feature>
<organism evidence="2 3">
    <name type="scientific">Actinobacteria bacterium BACL2 MAG-120802-bin41</name>
    <dbReference type="NCBI Taxonomy" id="1655568"/>
    <lineage>
        <taxon>Bacteria</taxon>
        <taxon>Bacillati</taxon>
        <taxon>Actinomycetota</taxon>
        <taxon>Actinomycetes</taxon>
        <taxon>Actinomycetes incertae sedis</taxon>
        <taxon>ac1 cluster</taxon>
    </lineage>
</organism>
<accession>A0A0R2NZS8</accession>